<dbReference type="Pfam" id="PF13947">
    <property type="entry name" value="GUB_WAK_bind"/>
    <property type="match status" value="1"/>
</dbReference>
<keyword evidence="8 16" id="KW-0547">Nucleotide-binding</keyword>
<feature type="transmembrane region" description="Helical" evidence="17">
    <location>
        <begin position="15"/>
        <end position="34"/>
    </location>
</feature>
<keyword evidence="21" id="KW-1185">Reference proteome</keyword>
<dbReference type="InterPro" id="IPR017441">
    <property type="entry name" value="Protein_kinase_ATP_BS"/>
</dbReference>
<evidence type="ECO:0000256" key="9">
    <source>
        <dbReference type="ARBA" id="ARBA00022777"/>
    </source>
</evidence>
<dbReference type="SMART" id="SM00181">
    <property type="entry name" value="EGF"/>
    <property type="match status" value="2"/>
</dbReference>
<dbReference type="PANTHER" id="PTHR46008:SF48">
    <property type="entry name" value="PROTEIN KINASE DOMAIN-CONTAINING PROTEIN"/>
    <property type="match status" value="1"/>
</dbReference>
<keyword evidence="7" id="KW-0677">Repeat</keyword>
<evidence type="ECO:0000256" key="15">
    <source>
        <dbReference type="PROSITE-ProRule" id="PRU00076"/>
    </source>
</evidence>
<keyword evidence="9" id="KW-0418">Kinase</keyword>
<dbReference type="Gene3D" id="2.10.25.10">
    <property type="entry name" value="Laminin"/>
    <property type="match status" value="1"/>
</dbReference>
<dbReference type="PROSITE" id="PS50011">
    <property type="entry name" value="PROTEIN_KINASE_DOM"/>
    <property type="match status" value="1"/>
</dbReference>
<dbReference type="PANTHER" id="PTHR46008">
    <property type="entry name" value="LEAF RUST 10 DISEASE-RESISTANCE LOCUS RECEPTOR-LIKE PROTEIN KINASE-LIKE 1.4"/>
    <property type="match status" value="1"/>
</dbReference>
<dbReference type="InterPro" id="IPR008271">
    <property type="entry name" value="Ser/Thr_kinase_AS"/>
</dbReference>
<dbReference type="InterPro" id="IPR025287">
    <property type="entry name" value="WAK_GUB"/>
</dbReference>
<sequence>MQCELIRSSRAHVTLLSWTSFLAWAALILGGFTFEQIVAGRVQEFESGASQQQQTCSDACGRVRVPYPFGTEAGCGLPQFRLQCEENGDSSSLKLSTGGSEARDLEIIDILPDFLIVNATNLRAACCNCTTTSSLRFDDSVPYAVSGDNLFFVNGCNSHGYFTSDKSEGYIMKCETGCANPDQIRENYCNSFGCCSSPVPSGSRALSFSGGGGPAKNNSDSPDGTCGYSSIIYPETYTTERADVLGSGRYGLKLSWAIQGPASCEEALQLSDYACSAQATCNFVKSVPGYTCSCDKKGYHGDGYKHGTGCSDTNECEASQLDDCHPDATCINYEGGHECNCKPLFAGDGLINGTGCKRVVQNFGPLTFGSTLTESNLEEDVDCGENATPCARRTFKKKRQSTLAAFLAGIISTSVLVFALCAVGAYWGYKLLTRHQPMDFYTRNLSRLKSYSDRFSSQYGRDTAKMFSYKELSKSANGFSSDLEIGTGGYGTVFKGTLPNGTVVAIKKTNHVSDAGSEQFLNEVTILSQVNHRNLVKLLGCCLETEVPMLVYEYIPNGTLYEHLQGLRGEKATPLDWSQRLQIAIETAEALTYLHSHAFPPIYHRDVKSTNILLDNSLTVKVTDFGLSRLVPKDATHVSTVVMGTPGYMDPEYYQNYQLTDKSDVYSFGVVLLELITSLKPVDFERKPQQINLAVLSIQAIKRGELADIVDPILLIPSDPKVMESIEAVALLALDCLAPQREQRPTMKEVMEHLGKIKDAFNPEKPDRSPLNSERLSVDVDLKRILEDISSAECSMVLGDLEAR</sequence>
<dbReference type="Pfam" id="PF12947">
    <property type="entry name" value="EGF_3"/>
    <property type="match status" value="1"/>
</dbReference>
<dbReference type="GO" id="GO:0005509">
    <property type="term" value="F:calcium ion binding"/>
    <property type="evidence" value="ECO:0007669"/>
    <property type="project" value="InterPro"/>
</dbReference>
<dbReference type="GO" id="GO:0016020">
    <property type="term" value="C:membrane"/>
    <property type="evidence" value="ECO:0007669"/>
    <property type="project" value="UniProtKB-SubCell"/>
</dbReference>
<keyword evidence="5 17" id="KW-0812">Transmembrane</keyword>
<evidence type="ECO:0000256" key="14">
    <source>
        <dbReference type="ARBA" id="ARBA00023180"/>
    </source>
</evidence>
<dbReference type="Pfam" id="PF00069">
    <property type="entry name" value="Pkinase"/>
    <property type="match status" value="1"/>
</dbReference>
<evidence type="ECO:0000256" key="8">
    <source>
        <dbReference type="ARBA" id="ARBA00022741"/>
    </source>
</evidence>
<dbReference type="GO" id="GO:0030247">
    <property type="term" value="F:polysaccharide binding"/>
    <property type="evidence" value="ECO:0007669"/>
    <property type="project" value="InterPro"/>
</dbReference>
<keyword evidence="10 16" id="KW-0067">ATP-binding</keyword>
<evidence type="ECO:0000256" key="2">
    <source>
        <dbReference type="ARBA" id="ARBA00022527"/>
    </source>
</evidence>
<dbReference type="InterPro" id="IPR000742">
    <property type="entry name" value="EGF"/>
</dbReference>
<dbReference type="SMART" id="SM00179">
    <property type="entry name" value="EGF_CA"/>
    <property type="match status" value="1"/>
</dbReference>
<dbReference type="CDD" id="cd14066">
    <property type="entry name" value="STKc_IRAK"/>
    <property type="match status" value="1"/>
</dbReference>
<dbReference type="SMART" id="SM00220">
    <property type="entry name" value="S_TKc"/>
    <property type="match status" value="1"/>
</dbReference>
<evidence type="ECO:0000313" key="20">
    <source>
        <dbReference type="EMBL" id="OAE21922.1"/>
    </source>
</evidence>
<evidence type="ECO:0000259" key="18">
    <source>
        <dbReference type="PROSITE" id="PS50011"/>
    </source>
</evidence>
<feature type="domain" description="EGF-like" evidence="19">
    <location>
        <begin position="312"/>
        <end position="348"/>
    </location>
</feature>
<dbReference type="FunFam" id="1.10.510.10:FF:000161">
    <property type="entry name" value="Wall-associated receptor kinase-like 20"/>
    <property type="match status" value="1"/>
</dbReference>
<evidence type="ECO:0000259" key="19">
    <source>
        <dbReference type="PROSITE" id="PS50026"/>
    </source>
</evidence>
<comment type="caution">
    <text evidence="15">Lacks conserved residue(s) required for the propagation of feature annotation.</text>
</comment>
<evidence type="ECO:0000313" key="21">
    <source>
        <dbReference type="Proteomes" id="UP000077202"/>
    </source>
</evidence>
<dbReference type="CDD" id="cd00054">
    <property type="entry name" value="EGF_CA"/>
    <property type="match status" value="1"/>
</dbReference>
<evidence type="ECO:0000256" key="11">
    <source>
        <dbReference type="ARBA" id="ARBA00022989"/>
    </source>
</evidence>
<feature type="transmembrane region" description="Helical" evidence="17">
    <location>
        <begin position="402"/>
        <end position="429"/>
    </location>
</feature>
<keyword evidence="6" id="KW-0732">Signal</keyword>
<dbReference type="PROSITE" id="PS00108">
    <property type="entry name" value="PROTEIN_KINASE_ST"/>
    <property type="match status" value="1"/>
</dbReference>
<gene>
    <name evidence="20" type="ORF">AXG93_242s1030</name>
</gene>
<dbReference type="GO" id="GO:0004674">
    <property type="term" value="F:protein serine/threonine kinase activity"/>
    <property type="evidence" value="ECO:0007669"/>
    <property type="project" value="UniProtKB-KW"/>
</dbReference>
<keyword evidence="14" id="KW-0325">Glycoprotein</keyword>
<evidence type="ECO:0008006" key="22">
    <source>
        <dbReference type="Google" id="ProtNLM"/>
    </source>
</evidence>
<keyword evidence="13" id="KW-1015">Disulfide bond</keyword>
<dbReference type="InterPro" id="IPR000719">
    <property type="entry name" value="Prot_kinase_dom"/>
</dbReference>
<evidence type="ECO:0000256" key="4">
    <source>
        <dbReference type="ARBA" id="ARBA00022679"/>
    </source>
</evidence>
<feature type="binding site" evidence="16">
    <location>
        <position position="508"/>
    </location>
    <ligand>
        <name>ATP</name>
        <dbReference type="ChEBI" id="CHEBI:30616"/>
    </ligand>
</feature>
<evidence type="ECO:0000256" key="3">
    <source>
        <dbReference type="ARBA" id="ARBA00022536"/>
    </source>
</evidence>
<evidence type="ECO:0000256" key="12">
    <source>
        <dbReference type="ARBA" id="ARBA00023136"/>
    </source>
</evidence>
<dbReference type="PROSITE" id="PS50026">
    <property type="entry name" value="EGF_3"/>
    <property type="match status" value="1"/>
</dbReference>
<organism evidence="20 21">
    <name type="scientific">Marchantia polymorpha subsp. ruderalis</name>
    <dbReference type="NCBI Taxonomy" id="1480154"/>
    <lineage>
        <taxon>Eukaryota</taxon>
        <taxon>Viridiplantae</taxon>
        <taxon>Streptophyta</taxon>
        <taxon>Embryophyta</taxon>
        <taxon>Marchantiophyta</taxon>
        <taxon>Marchantiopsida</taxon>
        <taxon>Marchantiidae</taxon>
        <taxon>Marchantiales</taxon>
        <taxon>Marchantiaceae</taxon>
        <taxon>Marchantia</taxon>
    </lineage>
</organism>
<keyword evidence="11 17" id="KW-1133">Transmembrane helix</keyword>
<keyword evidence="3 15" id="KW-0245">EGF-like domain</keyword>
<proteinExistence type="predicted"/>
<dbReference type="GO" id="GO:0005524">
    <property type="term" value="F:ATP binding"/>
    <property type="evidence" value="ECO:0007669"/>
    <property type="project" value="UniProtKB-UniRule"/>
</dbReference>
<comment type="subcellular location">
    <subcellularLocation>
        <location evidence="1">Membrane</location>
        <topology evidence="1">Single-pass membrane protein</topology>
    </subcellularLocation>
</comment>
<evidence type="ECO:0000256" key="17">
    <source>
        <dbReference type="SAM" id="Phobius"/>
    </source>
</evidence>
<evidence type="ECO:0000256" key="13">
    <source>
        <dbReference type="ARBA" id="ARBA00023157"/>
    </source>
</evidence>
<dbReference type="SUPFAM" id="SSF56112">
    <property type="entry name" value="Protein kinase-like (PK-like)"/>
    <property type="match status" value="1"/>
</dbReference>
<dbReference type="PROSITE" id="PS00107">
    <property type="entry name" value="PROTEIN_KINASE_ATP"/>
    <property type="match status" value="1"/>
</dbReference>
<dbReference type="InterPro" id="IPR001881">
    <property type="entry name" value="EGF-like_Ca-bd_dom"/>
</dbReference>
<dbReference type="Gene3D" id="3.30.200.20">
    <property type="entry name" value="Phosphorylase Kinase, domain 1"/>
    <property type="match status" value="1"/>
</dbReference>
<evidence type="ECO:0000256" key="1">
    <source>
        <dbReference type="ARBA" id="ARBA00004167"/>
    </source>
</evidence>
<keyword evidence="4" id="KW-0808">Transferase</keyword>
<evidence type="ECO:0000256" key="6">
    <source>
        <dbReference type="ARBA" id="ARBA00022729"/>
    </source>
</evidence>
<dbReference type="Proteomes" id="UP000077202">
    <property type="component" value="Unassembled WGS sequence"/>
</dbReference>
<reference evidence="20" key="1">
    <citation type="submission" date="2016-03" db="EMBL/GenBank/DDBJ databases">
        <title>Mechanisms controlling the formation of the plant cell surface in tip-growing cells are functionally conserved among land plants.</title>
        <authorList>
            <person name="Honkanen S."/>
            <person name="Jones V.A."/>
            <person name="Morieri G."/>
            <person name="Champion C."/>
            <person name="Hetherington A.J."/>
            <person name="Kelly S."/>
            <person name="Saint-Marcoux D."/>
            <person name="Proust H."/>
            <person name="Prescott H."/>
            <person name="Dolan L."/>
        </authorList>
    </citation>
    <scope>NUCLEOTIDE SEQUENCE [LARGE SCALE GENOMIC DNA]</scope>
    <source>
        <tissue evidence="20">Whole gametophyte</tissue>
    </source>
</reference>
<dbReference type="InterPro" id="IPR011009">
    <property type="entry name" value="Kinase-like_dom_sf"/>
</dbReference>
<name>A0A176VNP1_MARPO</name>
<accession>A0A176VNP1</accession>
<evidence type="ECO:0000256" key="5">
    <source>
        <dbReference type="ARBA" id="ARBA00022692"/>
    </source>
</evidence>
<dbReference type="AlphaFoldDB" id="A0A176VNP1"/>
<evidence type="ECO:0000256" key="7">
    <source>
        <dbReference type="ARBA" id="ARBA00022737"/>
    </source>
</evidence>
<dbReference type="EMBL" id="LVLJ01003307">
    <property type="protein sequence ID" value="OAE21922.1"/>
    <property type="molecule type" value="Genomic_DNA"/>
</dbReference>
<dbReference type="FunFam" id="2.10.25.10:FF:000038">
    <property type="entry name" value="Fibrillin 2"/>
    <property type="match status" value="1"/>
</dbReference>
<dbReference type="FunFam" id="3.30.200.20:FF:000162">
    <property type="entry name" value="Adenine nucleotide alpha hydrolase-like domain kinase"/>
    <property type="match status" value="1"/>
</dbReference>
<keyword evidence="2" id="KW-0723">Serine/threonine-protein kinase</keyword>
<feature type="domain" description="Protein kinase" evidence="18">
    <location>
        <begin position="479"/>
        <end position="756"/>
    </location>
</feature>
<evidence type="ECO:0000256" key="10">
    <source>
        <dbReference type="ARBA" id="ARBA00022840"/>
    </source>
</evidence>
<dbReference type="InterPro" id="IPR024731">
    <property type="entry name" value="NELL2-like_EGF"/>
</dbReference>
<keyword evidence="12 17" id="KW-0472">Membrane</keyword>
<evidence type="ECO:0000256" key="16">
    <source>
        <dbReference type="PROSITE-ProRule" id="PRU10141"/>
    </source>
</evidence>
<protein>
    <recommendedName>
        <fullName evidence="22">Protein kinase domain-containing protein</fullName>
    </recommendedName>
</protein>
<dbReference type="Gene3D" id="1.10.510.10">
    <property type="entry name" value="Transferase(Phosphotransferase) domain 1"/>
    <property type="match status" value="1"/>
</dbReference>
<comment type="caution">
    <text evidence="20">The sequence shown here is derived from an EMBL/GenBank/DDBJ whole genome shotgun (WGS) entry which is preliminary data.</text>
</comment>